<evidence type="ECO:0000313" key="8">
    <source>
        <dbReference type="Proteomes" id="UP000241167"/>
    </source>
</evidence>
<dbReference type="PANTHER" id="PTHR30471:SF3">
    <property type="entry name" value="UPF0758 PROTEIN YEES-RELATED"/>
    <property type="match status" value="1"/>
</dbReference>
<sequence>MDAPVIATADDAAKLLRPRFDALAGERIVVLHLGADRGLLGTSEYPGSIDQADLPLRAIIGAALERDARGMIVAHNHPSGAARPSEEDVAATALLVRIAKALDIRVYDHLIFAGDSWASFRGLGLL</sequence>
<dbReference type="AlphaFoldDB" id="A0A2P7QZ10"/>
<keyword evidence="8" id="KW-1185">Reference proteome</keyword>
<dbReference type="InterPro" id="IPR037518">
    <property type="entry name" value="MPN"/>
</dbReference>
<keyword evidence="3" id="KW-0378">Hydrolase</keyword>
<dbReference type="PROSITE" id="PS50249">
    <property type="entry name" value="MPN"/>
    <property type="match status" value="1"/>
</dbReference>
<keyword evidence="2" id="KW-0479">Metal-binding</keyword>
<dbReference type="InterPro" id="IPR025657">
    <property type="entry name" value="RadC_JAB"/>
</dbReference>
<evidence type="ECO:0000259" key="6">
    <source>
        <dbReference type="PROSITE" id="PS50249"/>
    </source>
</evidence>
<comment type="caution">
    <text evidence="7">The sequence shown here is derived from an EMBL/GenBank/DDBJ whole genome shotgun (WGS) entry which is preliminary data.</text>
</comment>
<evidence type="ECO:0000256" key="5">
    <source>
        <dbReference type="ARBA" id="ARBA00023049"/>
    </source>
</evidence>
<protein>
    <recommendedName>
        <fullName evidence="6">MPN domain-containing protein</fullName>
    </recommendedName>
</protein>
<accession>A0A2P7QZ10</accession>
<name>A0A2P7QZ10_9SPHN</name>
<keyword evidence="1" id="KW-0645">Protease</keyword>
<evidence type="ECO:0000313" key="7">
    <source>
        <dbReference type="EMBL" id="PSJ43189.1"/>
    </source>
</evidence>
<feature type="domain" description="MPN" evidence="6">
    <location>
        <begin position="5"/>
        <end position="126"/>
    </location>
</feature>
<evidence type="ECO:0000256" key="1">
    <source>
        <dbReference type="ARBA" id="ARBA00022670"/>
    </source>
</evidence>
<dbReference type="GO" id="GO:0046872">
    <property type="term" value="F:metal ion binding"/>
    <property type="evidence" value="ECO:0007669"/>
    <property type="project" value="UniProtKB-KW"/>
</dbReference>
<keyword evidence="4" id="KW-0862">Zinc</keyword>
<dbReference type="PROSITE" id="PS01302">
    <property type="entry name" value="UPF0758"/>
    <property type="match status" value="1"/>
</dbReference>
<gene>
    <name evidence="7" type="ORF">C7I55_02040</name>
</gene>
<dbReference type="InterPro" id="IPR020891">
    <property type="entry name" value="UPF0758_CS"/>
</dbReference>
<dbReference type="PANTHER" id="PTHR30471">
    <property type="entry name" value="DNA REPAIR PROTEIN RADC"/>
    <property type="match status" value="1"/>
</dbReference>
<dbReference type="GO" id="GO:0006508">
    <property type="term" value="P:proteolysis"/>
    <property type="evidence" value="ECO:0007669"/>
    <property type="project" value="UniProtKB-KW"/>
</dbReference>
<dbReference type="InterPro" id="IPR001405">
    <property type="entry name" value="UPF0758"/>
</dbReference>
<dbReference type="Pfam" id="PF04002">
    <property type="entry name" value="RadC"/>
    <property type="match status" value="1"/>
</dbReference>
<evidence type="ECO:0000256" key="3">
    <source>
        <dbReference type="ARBA" id="ARBA00022801"/>
    </source>
</evidence>
<proteinExistence type="predicted"/>
<dbReference type="Proteomes" id="UP000241167">
    <property type="component" value="Unassembled WGS sequence"/>
</dbReference>
<keyword evidence="5" id="KW-0482">Metalloprotease</keyword>
<evidence type="ECO:0000256" key="4">
    <source>
        <dbReference type="ARBA" id="ARBA00022833"/>
    </source>
</evidence>
<dbReference type="EMBL" id="PXYI01000001">
    <property type="protein sequence ID" value="PSJ43189.1"/>
    <property type="molecule type" value="Genomic_DNA"/>
</dbReference>
<evidence type="ECO:0000256" key="2">
    <source>
        <dbReference type="ARBA" id="ARBA00022723"/>
    </source>
</evidence>
<dbReference type="SUPFAM" id="SSF102712">
    <property type="entry name" value="JAB1/MPN domain"/>
    <property type="match status" value="1"/>
</dbReference>
<dbReference type="Gene3D" id="3.40.140.10">
    <property type="entry name" value="Cytidine Deaminase, domain 2"/>
    <property type="match status" value="1"/>
</dbReference>
<organism evidence="7 8">
    <name type="scientific">Allosphingosinicella deserti</name>
    <dbReference type="NCBI Taxonomy" id="2116704"/>
    <lineage>
        <taxon>Bacteria</taxon>
        <taxon>Pseudomonadati</taxon>
        <taxon>Pseudomonadota</taxon>
        <taxon>Alphaproteobacteria</taxon>
        <taxon>Sphingomonadales</taxon>
        <taxon>Sphingomonadaceae</taxon>
        <taxon>Allosphingosinicella</taxon>
    </lineage>
</organism>
<reference evidence="7 8" key="1">
    <citation type="submission" date="2018-03" db="EMBL/GenBank/DDBJ databases">
        <title>The draft genome of Sphingosinicella sp. GL-C-18.</title>
        <authorList>
            <person name="Liu L."/>
            <person name="Li L."/>
            <person name="Liang L."/>
            <person name="Zhang X."/>
            <person name="Wang T."/>
        </authorList>
    </citation>
    <scope>NUCLEOTIDE SEQUENCE [LARGE SCALE GENOMIC DNA]</scope>
    <source>
        <strain evidence="7 8">GL-C-18</strain>
    </source>
</reference>
<dbReference type="GO" id="GO:0008237">
    <property type="term" value="F:metallopeptidase activity"/>
    <property type="evidence" value="ECO:0007669"/>
    <property type="project" value="UniProtKB-KW"/>
</dbReference>